<evidence type="ECO:0000259" key="1">
    <source>
        <dbReference type="PROSITE" id="PS50181"/>
    </source>
</evidence>
<dbReference type="InterPro" id="IPR001810">
    <property type="entry name" value="F-box_dom"/>
</dbReference>
<dbReference type="SMART" id="SM00256">
    <property type="entry name" value="FBOX"/>
    <property type="match status" value="1"/>
</dbReference>
<organism evidence="2 3">
    <name type="scientific">Leucosporidium creatinivorum</name>
    <dbReference type="NCBI Taxonomy" id="106004"/>
    <lineage>
        <taxon>Eukaryota</taxon>
        <taxon>Fungi</taxon>
        <taxon>Dikarya</taxon>
        <taxon>Basidiomycota</taxon>
        <taxon>Pucciniomycotina</taxon>
        <taxon>Microbotryomycetes</taxon>
        <taxon>Leucosporidiales</taxon>
        <taxon>Leucosporidium</taxon>
    </lineage>
</organism>
<dbReference type="AlphaFoldDB" id="A0A1Y2FXU0"/>
<sequence>MDQQEKEDTTSTTSITLPPEIWLEILSRCSYFDLKKAQRVCKSFNELIKTPRFDSLLFRAQPDLSTLTTKTRPLLHPVLKQLNLVTETLENIVSYGKTKEHVVADLNVCSEMATFPSSSKVSLKNFGQWGRSISNEDERGVTVGQLLDNIIELWSNDAGDEGFGIEEVERAYEEALYGVDRKDKEAVVEACREAERKLFEPRSCLEALRSNTDHSFFEGWYAPKVESNGRIVLSARPFGS</sequence>
<dbReference type="InterPro" id="IPR036047">
    <property type="entry name" value="F-box-like_dom_sf"/>
</dbReference>
<proteinExistence type="predicted"/>
<keyword evidence="3" id="KW-1185">Reference proteome</keyword>
<dbReference type="CDD" id="cd09917">
    <property type="entry name" value="F-box_SF"/>
    <property type="match status" value="1"/>
</dbReference>
<dbReference type="PROSITE" id="PS50181">
    <property type="entry name" value="FBOX"/>
    <property type="match status" value="1"/>
</dbReference>
<evidence type="ECO:0000313" key="2">
    <source>
        <dbReference type="EMBL" id="ORY88349.1"/>
    </source>
</evidence>
<reference evidence="2 3" key="1">
    <citation type="submission" date="2016-07" db="EMBL/GenBank/DDBJ databases">
        <title>Pervasive Adenine N6-methylation of Active Genes in Fungi.</title>
        <authorList>
            <consortium name="DOE Joint Genome Institute"/>
            <person name="Mondo S.J."/>
            <person name="Dannebaum R.O."/>
            <person name="Kuo R.C."/>
            <person name="Labutti K."/>
            <person name="Haridas S."/>
            <person name="Kuo A."/>
            <person name="Salamov A."/>
            <person name="Ahrendt S.R."/>
            <person name="Lipzen A."/>
            <person name="Sullivan W."/>
            <person name="Andreopoulos W.B."/>
            <person name="Clum A."/>
            <person name="Lindquist E."/>
            <person name="Daum C."/>
            <person name="Ramamoorthy G.K."/>
            <person name="Gryganskyi A."/>
            <person name="Culley D."/>
            <person name="Magnuson J.K."/>
            <person name="James T.Y."/>
            <person name="O'Malley M.A."/>
            <person name="Stajich J.E."/>
            <person name="Spatafora J.W."/>
            <person name="Visel A."/>
            <person name="Grigoriev I.V."/>
        </authorList>
    </citation>
    <scope>NUCLEOTIDE SEQUENCE [LARGE SCALE GENOMIC DNA]</scope>
    <source>
        <strain evidence="2 3">62-1032</strain>
    </source>
</reference>
<feature type="domain" description="F-box" evidence="1">
    <location>
        <begin position="11"/>
        <end position="61"/>
    </location>
</feature>
<evidence type="ECO:0000313" key="3">
    <source>
        <dbReference type="Proteomes" id="UP000193467"/>
    </source>
</evidence>
<gene>
    <name evidence="2" type="ORF">BCR35DRAFT_330219</name>
</gene>
<dbReference type="EMBL" id="MCGR01000011">
    <property type="protein sequence ID" value="ORY88349.1"/>
    <property type="molecule type" value="Genomic_DNA"/>
</dbReference>
<name>A0A1Y2FXU0_9BASI</name>
<comment type="caution">
    <text evidence="2">The sequence shown here is derived from an EMBL/GenBank/DDBJ whole genome shotgun (WGS) entry which is preliminary data.</text>
</comment>
<dbReference type="SUPFAM" id="SSF81383">
    <property type="entry name" value="F-box domain"/>
    <property type="match status" value="1"/>
</dbReference>
<dbReference type="Gene3D" id="1.20.1280.50">
    <property type="match status" value="1"/>
</dbReference>
<accession>A0A1Y2FXU0</accession>
<dbReference type="OrthoDB" id="2528519at2759"/>
<dbReference type="InParanoid" id="A0A1Y2FXU0"/>
<dbReference type="Pfam" id="PF00646">
    <property type="entry name" value="F-box"/>
    <property type="match status" value="1"/>
</dbReference>
<protein>
    <recommendedName>
        <fullName evidence="1">F-box domain-containing protein</fullName>
    </recommendedName>
</protein>
<dbReference type="Proteomes" id="UP000193467">
    <property type="component" value="Unassembled WGS sequence"/>
</dbReference>